<evidence type="ECO:0000313" key="3">
    <source>
        <dbReference type="Proteomes" id="UP000027238"/>
    </source>
</evidence>
<accession>A0A066XW34</accession>
<feature type="region of interest" description="Disordered" evidence="1">
    <location>
        <begin position="299"/>
        <end position="356"/>
    </location>
</feature>
<sequence length="577" mass="65522">MDEYDLFHHLATHPFSTATIERLQCALRVIRSRYPQLALCLDTKETASEFPSREDFFKQENMPFRVSEEWISHMNNVARSVNIADQEVPASLWRFARDGRVDVDVVTDYLRLLRPSCPSFHLRDPISVPSSLTGSVEPLGTPDAGTIIPCKCNEAWFTTIAYRDCVQVYGVREEDGSRLAQQLPTLFPGRLIRFSNPLPAARSHDTGVLMLLGVQMLARGKVPMQRVDSTFLENARAQLFIGMWMENLDVDVEDSDVSDRIQRAQANDSVYFDNAFLPQENASTPAASTFTADMEEDGGFAFGASPEPATHSSPSAEECRSPRKRTSATGTRMSAQAPYNSLLPSRPTEPTREKLTSLRSGRVFHARIPEMPPLMSKQGKTILDMLSEAVAFYRSSRLSENSELAVILSAIKNGCKSEFYRRYTGVLFYKQMSRLGSDRNVSVCTPELGEMRSLQKQFKIWHDICQLRHEWEDAQYVLLCVLPEKPHLERMSKEEQNNKLAQVYEWLHNPHDYLSSYLEAAKGLCEALVQRRLPCDRLMIDTYHMKAYQQLFEAEFAPYTSLKPQRIPIPRLAPAGT</sequence>
<evidence type="ECO:0000256" key="1">
    <source>
        <dbReference type="SAM" id="MobiDB-lite"/>
    </source>
</evidence>
<feature type="compositionally biased region" description="Polar residues" evidence="1">
    <location>
        <begin position="327"/>
        <end position="343"/>
    </location>
</feature>
<gene>
    <name evidence="2" type="ORF">CSUB01_12523</name>
</gene>
<dbReference type="OrthoDB" id="4846383at2759"/>
<dbReference type="STRING" id="1173701.A0A066XW34"/>
<protein>
    <submittedName>
        <fullName evidence="2">Uncharacterized protein</fullName>
    </submittedName>
</protein>
<dbReference type="AlphaFoldDB" id="A0A066XW34"/>
<evidence type="ECO:0000313" key="2">
    <source>
        <dbReference type="EMBL" id="KDN69981.1"/>
    </source>
</evidence>
<dbReference type="OMA" id="HARIPEM"/>
<proteinExistence type="predicted"/>
<organism evidence="2 3">
    <name type="scientific">Colletotrichum sublineola</name>
    <name type="common">Sorghum anthracnose fungus</name>
    <dbReference type="NCBI Taxonomy" id="1173701"/>
    <lineage>
        <taxon>Eukaryota</taxon>
        <taxon>Fungi</taxon>
        <taxon>Dikarya</taxon>
        <taxon>Ascomycota</taxon>
        <taxon>Pezizomycotina</taxon>
        <taxon>Sordariomycetes</taxon>
        <taxon>Hypocreomycetidae</taxon>
        <taxon>Glomerellales</taxon>
        <taxon>Glomerellaceae</taxon>
        <taxon>Colletotrichum</taxon>
        <taxon>Colletotrichum graminicola species complex</taxon>
    </lineage>
</organism>
<reference evidence="3" key="1">
    <citation type="journal article" date="2014" name="Genome Announc.">
        <title>Draft genome sequence of Colletotrichum sublineola, a destructive pathogen of cultivated sorghum.</title>
        <authorList>
            <person name="Baroncelli R."/>
            <person name="Sanz-Martin J.M."/>
            <person name="Rech G.E."/>
            <person name="Sukno S.A."/>
            <person name="Thon M.R."/>
        </authorList>
    </citation>
    <scope>NUCLEOTIDE SEQUENCE [LARGE SCALE GENOMIC DNA]</scope>
    <source>
        <strain evidence="3">TX430BB</strain>
    </source>
</reference>
<keyword evidence="3" id="KW-1185">Reference proteome</keyword>
<dbReference type="eggNOG" id="ENOG502T425">
    <property type="taxonomic scope" value="Eukaryota"/>
</dbReference>
<name>A0A066XW34_COLSU</name>
<dbReference type="Proteomes" id="UP000027238">
    <property type="component" value="Unassembled WGS sequence"/>
</dbReference>
<comment type="caution">
    <text evidence="2">The sequence shown here is derived from an EMBL/GenBank/DDBJ whole genome shotgun (WGS) entry which is preliminary data.</text>
</comment>
<dbReference type="EMBL" id="JMSE01000424">
    <property type="protein sequence ID" value="KDN69981.1"/>
    <property type="molecule type" value="Genomic_DNA"/>
</dbReference>
<dbReference type="HOGENOM" id="CLU_558494_0_0_1"/>